<evidence type="ECO:0000256" key="8">
    <source>
        <dbReference type="HAMAP-Rule" id="MF_02040"/>
    </source>
</evidence>
<evidence type="ECO:0000313" key="9">
    <source>
        <dbReference type="EMBL" id="UJG42270.1"/>
    </source>
</evidence>
<evidence type="ECO:0000256" key="7">
    <source>
        <dbReference type="ARBA" id="ARBA00074706"/>
    </source>
</evidence>
<proteinExistence type="inferred from homology"/>
<dbReference type="Gene3D" id="3.40.50.300">
    <property type="entry name" value="P-loop containing nucleotide triphosphate hydrolases"/>
    <property type="match status" value="1"/>
</dbReference>
<dbReference type="FunFam" id="3.40.50.300:FF:001119">
    <property type="entry name" value="Iron-sulfur cluster carrier protein"/>
    <property type="match status" value="1"/>
</dbReference>
<accession>A0A9Y1BNR9</accession>
<keyword evidence="3 8" id="KW-0067">ATP-binding</keyword>
<dbReference type="GO" id="GO:0016226">
    <property type="term" value="P:iron-sulfur cluster assembly"/>
    <property type="evidence" value="ECO:0007669"/>
    <property type="project" value="InterPro"/>
</dbReference>
<comment type="similarity">
    <text evidence="8">Belongs to the Mrp/NBP35 ATP-binding proteins family.</text>
</comment>
<dbReference type="CDD" id="cd02037">
    <property type="entry name" value="Mrp_NBP35"/>
    <property type="match status" value="1"/>
</dbReference>
<evidence type="ECO:0000256" key="1">
    <source>
        <dbReference type="ARBA" id="ARBA00022723"/>
    </source>
</evidence>
<dbReference type="InterPro" id="IPR033756">
    <property type="entry name" value="YlxH/NBP35"/>
</dbReference>
<organism evidence="9">
    <name type="scientific">Candidatus Heimdallarchaeum endolithica</name>
    <dbReference type="NCBI Taxonomy" id="2876572"/>
    <lineage>
        <taxon>Archaea</taxon>
        <taxon>Promethearchaeati</taxon>
        <taxon>Candidatus Heimdallarchaeota</taxon>
        <taxon>Candidatus Heimdallarchaeia (ex Rinke et al. 2021) (nom. nud.)</taxon>
        <taxon>Candidatus Heimdallarchaeales</taxon>
        <taxon>Candidatus Heimdallarchaeaceae</taxon>
        <taxon>Candidatus Heimdallarchaeum</taxon>
    </lineage>
</organism>
<dbReference type="InterPro" id="IPR019591">
    <property type="entry name" value="Mrp/NBP35_ATP-bd"/>
</dbReference>
<evidence type="ECO:0000256" key="2">
    <source>
        <dbReference type="ARBA" id="ARBA00022741"/>
    </source>
</evidence>
<evidence type="ECO:0000256" key="3">
    <source>
        <dbReference type="ARBA" id="ARBA00022840"/>
    </source>
</evidence>
<evidence type="ECO:0000256" key="5">
    <source>
        <dbReference type="ARBA" id="ARBA00023014"/>
    </source>
</evidence>
<dbReference type="HAMAP" id="MF_02040">
    <property type="entry name" value="Mrp_NBP35"/>
    <property type="match status" value="1"/>
</dbReference>
<evidence type="ECO:0000256" key="4">
    <source>
        <dbReference type="ARBA" id="ARBA00023004"/>
    </source>
</evidence>
<comment type="caution">
    <text evidence="8">Lacks conserved residue(s) required for the propagation of feature annotation.</text>
</comment>
<gene>
    <name evidence="9" type="ORF">K9W46_07600</name>
</gene>
<dbReference type="Proteomes" id="UP001200513">
    <property type="component" value="Chromosome"/>
</dbReference>
<keyword evidence="1 8" id="KW-0479">Metal-binding</keyword>
<dbReference type="GO" id="GO:0046872">
    <property type="term" value="F:metal ion binding"/>
    <property type="evidence" value="ECO:0007669"/>
    <property type="project" value="UniProtKB-KW"/>
</dbReference>
<dbReference type="GO" id="GO:0005524">
    <property type="term" value="F:ATP binding"/>
    <property type="evidence" value="ECO:0007669"/>
    <property type="project" value="UniProtKB-UniRule"/>
</dbReference>
<comment type="subunit">
    <text evidence="8">Homodimer.</text>
</comment>
<keyword evidence="5 8" id="KW-0411">Iron-sulfur</keyword>
<sequence length="270" mass="29217">MELKLKSEEDQKIEETLSKIKYKIAVLSGKGGTGKTTVTVNIAQTLADKGYKVGILDADITGPNVPLMLGVENEQLMSEGNKILPIEAGNVKVVSMEFLLEDKSKAIIWRGPLKIKGLKQLIGDVAWGELDFLIVDLPPGSSDEPLSIVQTIKDLNGMVVVTTPQAVSLLDVRKSINFANVTNTPILGIVENMSGFKCEHCGNITYIFAKDGGKNVAKMLNIPFLGAVPLIPKICEAGDIGKPAVKLDDLTKSVFDEIVTKMLENINKEK</sequence>
<evidence type="ECO:0000256" key="6">
    <source>
        <dbReference type="ARBA" id="ARBA00058094"/>
    </source>
</evidence>
<name>A0A9Y1BNR9_9ARCH</name>
<dbReference type="Pfam" id="PF10609">
    <property type="entry name" value="ParA"/>
    <property type="match status" value="1"/>
</dbReference>
<protein>
    <recommendedName>
        <fullName evidence="7 8">Iron-sulfur cluster carrier protein</fullName>
    </recommendedName>
</protein>
<keyword evidence="2 8" id="KW-0547">Nucleotide-binding</keyword>
<reference evidence="9" key="1">
    <citation type="journal article" date="2022" name="Nat. Microbiol.">
        <title>Unique mobile elements and scalable gene flow at the prokaryote-eukaryote boundary revealed by circularized Asgard archaea genomes.</title>
        <authorList>
            <person name="Wu F."/>
            <person name="Speth D.R."/>
            <person name="Philosof A."/>
            <person name="Cremiere A."/>
            <person name="Narayanan A."/>
            <person name="Barco R.A."/>
            <person name="Connon S.A."/>
            <person name="Amend J.P."/>
            <person name="Antoshechkin I.A."/>
            <person name="Orphan V.J."/>
        </authorList>
    </citation>
    <scope>NUCLEOTIDE SEQUENCE</scope>
    <source>
        <strain evidence="9">PR6</strain>
    </source>
</reference>
<dbReference type="PANTHER" id="PTHR23264:SF19">
    <property type="entry name" value="CYTOSOLIC FE-S CLUSTER ASSEMBLY FACTOR NUBP2"/>
    <property type="match status" value="1"/>
</dbReference>
<dbReference type="GO" id="GO:0016887">
    <property type="term" value="F:ATP hydrolysis activity"/>
    <property type="evidence" value="ECO:0007669"/>
    <property type="project" value="UniProtKB-UniRule"/>
</dbReference>
<keyword evidence="4 8" id="KW-0408">Iron</keyword>
<dbReference type="PANTHER" id="PTHR23264">
    <property type="entry name" value="NUCLEOTIDE-BINDING PROTEIN NBP35 YEAST -RELATED"/>
    <property type="match status" value="1"/>
</dbReference>
<comment type="function">
    <text evidence="6 8">Binds and transfers iron-sulfur (Fe-S) clusters to target apoproteins. Can hydrolyze ATP.</text>
</comment>
<dbReference type="AlphaFoldDB" id="A0A9Y1BNR9"/>
<dbReference type="SUPFAM" id="SSF52540">
    <property type="entry name" value="P-loop containing nucleoside triphosphate hydrolases"/>
    <property type="match status" value="1"/>
</dbReference>
<dbReference type="InterPro" id="IPR027417">
    <property type="entry name" value="P-loop_NTPase"/>
</dbReference>
<dbReference type="EMBL" id="CP084167">
    <property type="protein sequence ID" value="UJG42270.1"/>
    <property type="molecule type" value="Genomic_DNA"/>
</dbReference>
<keyword evidence="8" id="KW-0378">Hydrolase</keyword>
<dbReference type="GO" id="GO:0140663">
    <property type="term" value="F:ATP-dependent FeS chaperone activity"/>
    <property type="evidence" value="ECO:0007669"/>
    <property type="project" value="InterPro"/>
</dbReference>
<dbReference type="GO" id="GO:0005829">
    <property type="term" value="C:cytosol"/>
    <property type="evidence" value="ECO:0007669"/>
    <property type="project" value="TreeGrafter"/>
</dbReference>
<dbReference type="GO" id="GO:0051536">
    <property type="term" value="F:iron-sulfur cluster binding"/>
    <property type="evidence" value="ECO:0007669"/>
    <property type="project" value="UniProtKB-UniRule"/>
</dbReference>